<feature type="transmembrane region" description="Helical" evidence="1">
    <location>
        <begin position="6"/>
        <end position="24"/>
    </location>
</feature>
<dbReference type="KEGG" id="rcr:NCTC10994_02728"/>
<dbReference type="AlphaFoldDB" id="A0A2X4UFA2"/>
<name>A0A2X4UFA2_9NOCA</name>
<gene>
    <name evidence="2" type="ORF">NCTC10994_02728</name>
</gene>
<evidence type="ECO:0000313" key="2">
    <source>
        <dbReference type="EMBL" id="SQI34208.1"/>
    </source>
</evidence>
<protein>
    <submittedName>
        <fullName evidence="2">Uncharacterized protein</fullName>
    </submittedName>
</protein>
<reference evidence="2 3" key="1">
    <citation type="submission" date="2018-06" db="EMBL/GenBank/DDBJ databases">
        <authorList>
            <consortium name="Pathogen Informatics"/>
            <person name="Doyle S."/>
        </authorList>
    </citation>
    <scope>NUCLEOTIDE SEQUENCE [LARGE SCALE GENOMIC DNA]</scope>
    <source>
        <strain evidence="2 3">NCTC10994</strain>
    </source>
</reference>
<accession>A0A2X4UFA2</accession>
<dbReference type="Proteomes" id="UP000249091">
    <property type="component" value="Chromosome 1"/>
</dbReference>
<dbReference type="STRING" id="1219011.GCA_001895045_02485"/>
<evidence type="ECO:0000313" key="3">
    <source>
        <dbReference type="Proteomes" id="UP000249091"/>
    </source>
</evidence>
<keyword evidence="1" id="KW-1133">Transmembrane helix</keyword>
<dbReference type="EMBL" id="LS483468">
    <property type="protein sequence ID" value="SQI34208.1"/>
    <property type="molecule type" value="Genomic_DNA"/>
</dbReference>
<keyword evidence="1" id="KW-0812">Transmembrane</keyword>
<keyword evidence="3" id="KW-1185">Reference proteome</keyword>
<keyword evidence="1" id="KW-0472">Membrane</keyword>
<evidence type="ECO:0000256" key="1">
    <source>
        <dbReference type="SAM" id="Phobius"/>
    </source>
</evidence>
<organism evidence="2 3">
    <name type="scientific">Rhodococcus coprophilus</name>
    <dbReference type="NCBI Taxonomy" id="38310"/>
    <lineage>
        <taxon>Bacteria</taxon>
        <taxon>Bacillati</taxon>
        <taxon>Actinomycetota</taxon>
        <taxon>Actinomycetes</taxon>
        <taxon>Mycobacteriales</taxon>
        <taxon>Nocardiaceae</taxon>
        <taxon>Rhodococcus</taxon>
    </lineage>
</organism>
<proteinExistence type="predicted"/>
<sequence length="31" mass="3298">MADTAYVVLILAGFVACSLVLRALRSDGESR</sequence>